<protein>
    <submittedName>
        <fullName evidence="1">DUF3619 family protein</fullName>
    </submittedName>
</protein>
<organism evidence="1 2">
    <name type="scientific">Denitromonas iodatirespirans</name>
    <dbReference type="NCBI Taxonomy" id="2795389"/>
    <lineage>
        <taxon>Bacteria</taxon>
        <taxon>Pseudomonadati</taxon>
        <taxon>Pseudomonadota</taxon>
        <taxon>Betaproteobacteria</taxon>
        <taxon>Rhodocyclales</taxon>
        <taxon>Zoogloeaceae</taxon>
        <taxon>Denitromonas</taxon>
    </lineage>
</organism>
<dbReference type="EMBL" id="JAEKFT010000004">
    <property type="protein sequence ID" value="MBT0960401.1"/>
    <property type="molecule type" value="Genomic_DNA"/>
</dbReference>
<sequence length="124" mass="13657">MKDEARFGRRLAGLLSERNRQLDPALRDALAAARRQAVTAARERHAGVFRPHLGRSWWPALKPAMAAALVLVVLFGGDYVNTLRTQAMQGEVETALLADDLPIDAYLDQGFRAWLLADSSASRS</sequence>
<dbReference type="RefSeq" id="WP_214360166.1">
    <property type="nucleotide sequence ID" value="NZ_JAEKFT010000004.1"/>
</dbReference>
<accession>A0A944HBL9</accession>
<reference evidence="2" key="1">
    <citation type="journal article" date="2022" name="ISME J.">
        <title>Genetic and phylogenetic analysis of dissimilatory iodate-reducing bacteria identifies potential niches across the world's oceans.</title>
        <authorList>
            <person name="Reyes-Umana V."/>
            <person name="Henning Z."/>
            <person name="Lee K."/>
            <person name="Barnum T.P."/>
            <person name="Coates J.D."/>
        </authorList>
    </citation>
    <scope>NUCLEOTIDE SEQUENCE [LARGE SCALE GENOMIC DNA]</scope>
    <source>
        <strain evidence="2">IR12</strain>
    </source>
</reference>
<comment type="caution">
    <text evidence="1">The sequence shown here is derived from an EMBL/GenBank/DDBJ whole genome shotgun (WGS) entry which is preliminary data.</text>
</comment>
<proteinExistence type="predicted"/>
<gene>
    <name evidence="1" type="ORF">I8J34_04365</name>
</gene>
<name>A0A944HBL9_DENI1</name>
<dbReference type="AlphaFoldDB" id="A0A944HBL9"/>
<dbReference type="Pfam" id="PF12279">
    <property type="entry name" value="DUF3619"/>
    <property type="match status" value="1"/>
</dbReference>
<dbReference type="InterPro" id="IPR022064">
    <property type="entry name" value="DUF3619"/>
</dbReference>
<evidence type="ECO:0000313" key="1">
    <source>
        <dbReference type="EMBL" id="MBT0960401.1"/>
    </source>
</evidence>
<keyword evidence="2" id="KW-1185">Reference proteome</keyword>
<dbReference type="Proteomes" id="UP000694660">
    <property type="component" value="Unassembled WGS sequence"/>
</dbReference>
<evidence type="ECO:0000313" key="2">
    <source>
        <dbReference type="Proteomes" id="UP000694660"/>
    </source>
</evidence>